<dbReference type="SMART" id="SM00054">
    <property type="entry name" value="EFh"/>
    <property type="match status" value="2"/>
</dbReference>
<dbReference type="GO" id="GO:0005509">
    <property type="term" value="F:calcium ion binding"/>
    <property type="evidence" value="ECO:0007669"/>
    <property type="project" value="InterPro"/>
</dbReference>
<reference evidence="7" key="1">
    <citation type="submission" date="2019-03" db="EMBL/GenBank/DDBJ databases">
        <title>Improved annotation for the trematode Fasciola hepatica.</title>
        <authorList>
            <person name="Choi Y.-J."/>
            <person name="Martin J."/>
            <person name="Mitreva M."/>
        </authorList>
    </citation>
    <scope>NUCLEOTIDE SEQUENCE [LARGE SCALE GENOMIC DNA]</scope>
</reference>
<feature type="domain" description="EF-hand" evidence="6">
    <location>
        <begin position="114"/>
        <end position="149"/>
    </location>
</feature>
<evidence type="ECO:0000313" key="8">
    <source>
        <dbReference type="Proteomes" id="UP000230066"/>
    </source>
</evidence>
<evidence type="ECO:0000313" key="7">
    <source>
        <dbReference type="EMBL" id="THD18322.1"/>
    </source>
</evidence>
<dbReference type="InterPro" id="IPR002048">
    <property type="entry name" value="EF_hand_dom"/>
</dbReference>
<dbReference type="PROSITE" id="PS50222">
    <property type="entry name" value="EF_HAND_2"/>
    <property type="match status" value="2"/>
</dbReference>
<dbReference type="EMBL" id="JXXN02014977">
    <property type="protein sequence ID" value="THD18322.1"/>
    <property type="molecule type" value="Genomic_DNA"/>
</dbReference>
<dbReference type="PROSITE" id="PS00018">
    <property type="entry name" value="EF_HAND_1"/>
    <property type="match status" value="2"/>
</dbReference>
<dbReference type="Pfam" id="PF13499">
    <property type="entry name" value="EF-hand_7"/>
    <property type="match status" value="1"/>
</dbReference>
<keyword evidence="4" id="KW-0106">Calcium</keyword>
<dbReference type="AlphaFoldDB" id="A0A4E0RN53"/>
<proteinExistence type="predicted"/>
<dbReference type="InterPro" id="IPR018247">
    <property type="entry name" value="EF_Hand_1_Ca_BS"/>
</dbReference>
<evidence type="ECO:0000259" key="6">
    <source>
        <dbReference type="PROSITE" id="PS50222"/>
    </source>
</evidence>
<dbReference type="PANTHER" id="PTHR46819">
    <property type="entry name" value="EF-HAND CALCIUM-BINDING DOMAIN-CONTAINING PROTEIN 7"/>
    <property type="match status" value="1"/>
</dbReference>
<dbReference type="InterPro" id="IPR052266">
    <property type="entry name" value="Miro-EF-hand_domain"/>
</dbReference>
<dbReference type="GO" id="GO:1903569">
    <property type="term" value="P:positive regulation of protein localization to ciliary membrane"/>
    <property type="evidence" value="ECO:0007669"/>
    <property type="project" value="TreeGrafter"/>
</dbReference>
<comment type="subcellular location">
    <subcellularLocation>
        <location evidence="1">Membrane</location>
    </subcellularLocation>
</comment>
<dbReference type="CDD" id="cd00051">
    <property type="entry name" value="EFh"/>
    <property type="match status" value="1"/>
</dbReference>
<dbReference type="PANTHER" id="PTHR46819:SF1">
    <property type="entry name" value="EF-HAND CALCIUM-BINDING DOMAIN-CONTAINING PROTEIN 7"/>
    <property type="match status" value="1"/>
</dbReference>
<keyword evidence="8" id="KW-1185">Reference proteome</keyword>
<protein>
    <recommendedName>
        <fullName evidence="6">EF-hand domain-containing protein</fullName>
    </recommendedName>
</protein>
<dbReference type="InterPro" id="IPR011992">
    <property type="entry name" value="EF-hand-dom_pair"/>
</dbReference>
<evidence type="ECO:0000256" key="3">
    <source>
        <dbReference type="ARBA" id="ARBA00022737"/>
    </source>
</evidence>
<dbReference type="Gene3D" id="1.10.238.10">
    <property type="entry name" value="EF-hand"/>
    <property type="match status" value="2"/>
</dbReference>
<evidence type="ECO:0000256" key="2">
    <source>
        <dbReference type="ARBA" id="ARBA00022723"/>
    </source>
</evidence>
<feature type="domain" description="EF-hand" evidence="6">
    <location>
        <begin position="78"/>
        <end position="113"/>
    </location>
</feature>
<gene>
    <name evidence="7" type="ORF">D915_009599</name>
</gene>
<dbReference type="GO" id="GO:0098797">
    <property type="term" value="C:plasma membrane protein complex"/>
    <property type="evidence" value="ECO:0007669"/>
    <property type="project" value="TreeGrafter"/>
</dbReference>
<organism evidence="7 8">
    <name type="scientific">Fasciola hepatica</name>
    <name type="common">Liver fluke</name>
    <dbReference type="NCBI Taxonomy" id="6192"/>
    <lineage>
        <taxon>Eukaryota</taxon>
        <taxon>Metazoa</taxon>
        <taxon>Spiralia</taxon>
        <taxon>Lophotrochozoa</taxon>
        <taxon>Platyhelminthes</taxon>
        <taxon>Trematoda</taxon>
        <taxon>Digenea</taxon>
        <taxon>Plagiorchiida</taxon>
        <taxon>Echinostomata</taxon>
        <taxon>Echinostomatoidea</taxon>
        <taxon>Fasciolidae</taxon>
        <taxon>Fasciola</taxon>
    </lineage>
</organism>
<dbReference type="SUPFAM" id="SSF47473">
    <property type="entry name" value="EF-hand"/>
    <property type="match status" value="2"/>
</dbReference>
<evidence type="ECO:0000256" key="4">
    <source>
        <dbReference type="ARBA" id="ARBA00022837"/>
    </source>
</evidence>
<dbReference type="GO" id="GO:0060170">
    <property type="term" value="C:ciliary membrane"/>
    <property type="evidence" value="ECO:0007669"/>
    <property type="project" value="TreeGrafter"/>
</dbReference>
<comment type="caution">
    <text evidence="7">The sequence shown here is derived from an EMBL/GenBank/DDBJ whole genome shotgun (WGS) entry which is preliminary data.</text>
</comment>
<name>A0A4E0RN53_FASHE</name>
<accession>A0A4E0RN53</accession>
<evidence type="ECO:0000256" key="1">
    <source>
        <dbReference type="ARBA" id="ARBA00004370"/>
    </source>
</evidence>
<keyword evidence="2" id="KW-0479">Metal-binding</keyword>
<keyword evidence="3" id="KW-0677">Repeat</keyword>
<dbReference type="Proteomes" id="UP000230066">
    <property type="component" value="Unassembled WGS sequence"/>
</dbReference>
<sequence length="611" mass="69140">MSNEMHRPEDWQQQCKQAYIFIMGNMQKPIRNKEQLLKLVRHTGRNPNPQSLNTAWPKNTKSISYEQYLDLCYTIPVTTQSDLLKAFSTLDKDRNGFISTEEFIEYMSSGEDAVERKDLLALMRKSDTDRDGRLNYPEFVAMMTSSSNKLMKTISEHLEEVVNPKRLSPQRTPREETKQPPVPVTMAVVGQDVTGAVAPDPTTQPCKMTYKLSTVLDFDKPDPSLPIPKDWITLKRRGCLIYSTSSELQDMVFSHFLLVLNTTVQLQITACLDSSLTAKSNSAKMNFVVISENHTQIAWSHSDGSSTLNTELSPGTYKLVPICSGTCLNQSYSPRGKSKIRLVQNDEDSGFKLSAQAREAISLLFQLYDAEMNQLWSGEEFRRFARQTYQRTDVEEVWDAIREFCTLQSGQLPLDELIELFSRDVQEDNGKPDSLWNALERSGINENLQFTGGLSFLFSVSFPPKEQKDVKFRAMDLSSYKQLQLEQKVADWVLRKGSLLGNVEQSGATMRTENTIKLNFINSANCVLLAFESHKKMTRSSTLMFRISLGPLELHPITDCLIRPELQLTQQSTNSSFSIQLGNCLKNLLFIGMVPCAQFPVKSEITAGLTA</sequence>
<evidence type="ECO:0000256" key="5">
    <source>
        <dbReference type="ARBA" id="ARBA00023136"/>
    </source>
</evidence>
<keyword evidence="5" id="KW-0472">Membrane</keyword>